<feature type="compositionally biased region" description="Low complexity" evidence="1">
    <location>
        <begin position="587"/>
        <end position="631"/>
    </location>
</feature>
<gene>
    <name evidence="2" type="ORF">POL72_09950</name>
</gene>
<organism evidence="2 3">
    <name type="scientific">Sorangium atrum</name>
    <dbReference type="NCBI Taxonomy" id="2995308"/>
    <lineage>
        <taxon>Bacteria</taxon>
        <taxon>Pseudomonadati</taxon>
        <taxon>Myxococcota</taxon>
        <taxon>Polyangia</taxon>
        <taxon>Polyangiales</taxon>
        <taxon>Polyangiaceae</taxon>
        <taxon>Sorangium</taxon>
    </lineage>
</organism>
<protein>
    <submittedName>
        <fullName evidence="2">Uncharacterized protein</fullName>
    </submittedName>
</protein>
<proteinExistence type="predicted"/>
<feature type="compositionally biased region" description="Basic and acidic residues" evidence="1">
    <location>
        <begin position="271"/>
        <end position="284"/>
    </location>
</feature>
<feature type="region of interest" description="Disordered" evidence="1">
    <location>
        <begin position="141"/>
        <end position="197"/>
    </location>
</feature>
<feature type="compositionally biased region" description="Low complexity" evidence="1">
    <location>
        <begin position="665"/>
        <end position="690"/>
    </location>
</feature>
<evidence type="ECO:0000313" key="2">
    <source>
        <dbReference type="EMBL" id="MDC0678054.1"/>
    </source>
</evidence>
<feature type="compositionally biased region" description="Basic and acidic residues" evidence="1">
    <location>
        <begin position="141"/>
        <end position="153"/>
    </location>
</feature>
<evidence type="ECO:0000313" key="3">
    <source>
        <dbReference type="Proteomes" id="UP001217485"/>
    </source>
</evidence>
<feature type="region of interest" description="Disordered" evidence="1">
    <location>
        <begin position="261"/>
        <end position="286"/>
    </location>
</feature>
<feature type="compositionally biased region" description="Low complexity" evidence="1">
    <location>
        <begin position="638"/>
        <end position="658"/>
    </location>
</feature>
<dbReference type="RefSeq" id="WP_272094816.1">
    <property type="nucleotide sequence ID" value="NZ_JAQNDK010000001.1"/>
</dbReference>
<feature type="region of interest" description="Disordered" evidence="1">
    <location>
        <begin position="538"/>
        <end position="557"/>
    </location>
</feature>
<feature type="region of interest" description="Disordered" evidence="1">
    <location>
        <begin position="587"/>
        <end position="706"/>
    </location>
</feature>
<evidence type="ECO:0000256" key="1">
    <source>
        <dbReference type="SAM" id="MobiDB-lite"/>
    </source>
</evidence>
<dbReference type="EMBL" id="JAQNDK010000001">
    <property type="protein sequence ID" value="MDC0678054.1"/>
    <property type="molecule type" value="Genomic_DNA"/>
</dbReference>
<accession>A0ABT5BV92</accession>
<feature type="compositionally biased region" description="Low complexity" evidence="1">
    <location>
        <begin position="179"/>
        <end position="197"/>
    </location>
</feature>
<dbReference type="Proteomes" id="UP001217485">
    <property type="component" value="Unassembled WGS sequence"/>
</dbReference>
<name>A0ABT5BV92_9BACT</name>
<reference evidence="2 3" key="1">
    <citation type="submission" date="2023-01" db="EMBL/GenBank/DDBJ databases">
        <title>Minimal conservation of predation-associated metabolite biosynthetic gene clusters underscores biosynthetic potential of Myxococcota including descriptions for ten novel species: Archangium lansinium sp. nov., Myxococcus landrumus sp. nov., Nannocystis bai.</title>
        <authorList>
            <person name="Ahearne A."/>
            <person name="Stevens C."/>
            <person name="Dowd S."/>
        </authorList>
    </citation>
    <scope>NUCLEOTIDE SEQUENCE [LARGE SCALE GENOMIC DNA]</scope>
    <source>
        <strain evidence="2 3">WIWO2</strain>
    </source>
</reference>
<comment type="caution">
    <text evidence="2">The sequence shown here is derived from an EMBL/GenBank/DDBJ whole genome shotgun (WGS) entry which is preliminary data.</text>
</comment>
<sequence>MSACVTLEEVVAAAQARSASLVPETSGYLALAVSDATSRLPLRLDDRAVLLTTEGTVTVRTRGEAVAPAEAARLLRDLLARLLAASAGSMPNLTATARPRPAHEQDPEAVARELEAALIPVNRNAARRALARLARETLRAKEAGRLRRPRPEVQAKPAAPEAEEMQPPPQAEHARRDATAAAPRSDAPAAPRSGAPAAPLQHPIVELTLSPGPIAPVIVELTLSPGLVACATSGAALPAPASAGDGAAAVAVEPCPDVATAPARASQQAEAPERASHASEHVEALPEPTPTIVQAVVELDVAPAPAEIPIIPELVEPARSIAPVAPIARAAVEIAPEGARPVPAPSLVACGPSACSEALTSPEGLEVLLVDFSPGPAAVALSSREPTPTASILVEFSPEPADVVPLSQEPTPTVATAVWEEREAAGEAVLSRVAEAPAGATDVPEPIETSRAPAIHFMAPDAALQVTPAYGAWPLVRRADLAVPAGPRAAVAPFEETPAARHTLPWPVPARCDDDAPAAPIPTALAAPVEALLTTDADGPETAHAGTPAEDEAPEQPPAVLAPEELPADAAAPEEPPAVLAPEELPADATASEEPPAVLAPEELSADAAPEESPAALAPEQPPTDTAPADAASEETPADAASEEPPAALAPEKTLADAAPEETPADAASEEPPAALASEQTPADAAPADTAPEEPPADPAPTETPCPAELGPIDAIVWNASRRSRSARPPVEGVDAGASRVYELVARFVAQSEQSTQRRAARSMKVLAGLDLTRTPPPVAAVSATSALAVAGARPPLAGAQRPVAPELAPPESAHVVPTDAGSRPPVPLVAPRRRGLSLWLALLALALLCAGLAGTLRPDVFASLTEPLARGAL</sequence>
<keyword evidence="3" id="KW-1185">Reference proteome</keyword>